<proteinExistence type="predicted"/>
<dbReference type="RefSeq" id="WP_257465253.1">
    <property type="nucleotide sequence ID" value="NZ_BAABXP010000002.1"/>
</dbReference>
<keyword evidence="2" id="KW-1185">Reference proteome</keyword>
<evidence type="ECO:0000313" key="1">
    <source>
        <dbReference type="EMBL" id="MET3751635.1"/>
    </source>
</evidence>
<name>A0ABV2M587_9FIRM</name>
<gene>
    <name evidence="1" type="ORF">ABID24_002894</name>
</gene>
<evidence type="ECO:0000313" key="2">
    <source>
        <dbReference type="Proteomes" id="UP001549106"/>
    </source>
</evidence>
<dbReference type="NCBIfam" id="TIGR04088">
    <property type="entry name" value="cognate_SipW"/>
    <property type="match status" value="1"/>
</dbReference>
<dbReference type="EMBL" id="JBEPMJ010000025">
    <property type="protein sequence ID" value="MET3751635.1"/>
    <property type="molecule type" value="Genomic_DNA"/>
</dbReference>
<dbReference type="Proteomes" id="UP001549106">
    <property type="component" value="Unassembled WGS sequence"/>
</dbReference>
<accession>A0ABV2M587</accession>
<comment type="caution">
    <text evidence="1">The sequence shown here is derived from an EMBL/GenBank/DDBJ whole genome shotgun (WGS) entry which is preliminary data.</text>
</comment>
<sequence>MTGRKKITGVTLILAAALGIGGTAAYLTSFDKAENTVAAGHNTTDIEEEFPNITPTPIDKNPEYKKKVWVSNTASGEEGFNVDCFVRISLGYSNNDIGKAVVLKNLDTDNWVHRDDGYYYYRHILKEGETTAPLFTGVSIDSSRLDDTYLDLLPEFKIQVYEESVQSAGFSDYEKAWEYYGSPV</sequence>
<reference evidence="1 2" key="1">
    <citation type="submission" date="2024-06" db="EMBL/GenBank/DDBJ databases">
        <title>Genomic Encyclopedia of Type Strains, Phase IV (KMG-IV): sequencing the most valuable type-strain genomes for metagenomic binning, comparative biology and taxonomic classification.</title>
        <authorList>
            <person name="Goeker M."/>
        </authorList>
    </citation>
    <scope>NUCLEOTIDE SEQUENCE [LARGE SCALE GENOMIC DNA]</scope>
    <source>
        <strain evidence="1 2">DSM 29492</strain>
    </source>
</reference>
<protein>
    <submittedName>
        <fullName evidence="1">Ribosomally synthesized peptide with SipW-like signal peptide</fullName>
    </submittedName>
</protein>
<dbReference type="InterPro" id="IPR023833">
    <property type="entry name" value="Signal_pept_SipW-depend-type"/>
</dbReference>
<organism evidence="1 2">
    <name type="scientific">Blautia caecimuris</name>
    <dbReference type="NCBI Taxonomy" id="1796615"/>
    <lineage>
        <taxon>Bacteria</taxon>
        <taxon>Bacillati</taxon>
        <taxon>Bacillota</taxon>
        <taxon>Clostridia</taxon>
        <taxon>Lachnospirales</taxon>
        <taxon>Lachnospiraceae</taxon>
        <taxon>Blautia</taxon>
    </lineage>
</organism>